<sequence length="183" mass="19586">MGFNFILPLRVVQGVLALAVLISAGVFVSGDKNGSGEGAFMVFNPIFTFLALGYLVAAPLWVQSIHNEWAVLVVEAVTWVLWLAGFAALAAIIPGYHCSSTGDQLCTGISAAKAATALGAFEWLAFSGSLGLTIYAIVQSRRGVAEEDMEGQNMEQQQYPQGAFPMQQQVPQQQIGGQQVYQQ</sequence>
<evidence type="ECO:0000313" key="7">
    <source>
        <dbReference type="EMBL" id="CCX04501.1"/>
    </source>
</evidence>
<dbReference type="OrthoDB" id="2117453at2759"/>
<keyword evidence="4 5" id="KW-0472">Membrane</keyword>
<evidence type="ECO:0000256" key="5">
    <source>
        <dbReference type="SAM" id="Phobius"/>
    </source>
</evidence>
<accession>U4KUQ9</accession>
<name>U4KUQ9_PYROM</name>
<dbReference type="InterPro" id="IPR008253">
    <property type="entry name" value="Marvel"/>
</dbReference>
<evidence type="ECO:0000256" key="3">
    <source>
        <dbReference type="ARBA" id="ARBA00022989"/>
    </source>
</evidence>
<organism evidence="7 8">
    <name type="scientific">Pyronema omphalodes (strain CBS 100304)</name>
    <name type="common">Pyronema confluens</name>
    <dbReference type="NCBI Taxonomy" id="1076935"/>
    <lineage>
        <taxon>Eukaryota</taxon>
        <taxon>Fungi</taxon>
        <taxon>Dikarya</taxon>
        <taxon>Ascomycota</taxon>
        <taxon>Pezizomycotina</taxon>
        <taxon>Pezizomycetes</taxon>
        <taxon>Pezizales</taxon>
        <taxon>Pyronemataceae</taxon>
        <taxon>Pyronema</taxon>
    </lineage>
</organism>
<comment type="subcellular location">
    <subcellularLocation>
        <location evidence="1">Membrane</location>
        <topology evidence="1">Multi-pass membrane protein</topology>
    </subcellularLocation>
</comment>
<feature type="transmembrane region" description="Helical" evidence="5">
    <location>
        <begin position="69"/>
        <end position="94"/>
    </location>
</feature>
<evidence type="ECO:0000256" key="2">
    <source>
        <dbReference type="ARBA" id="ARBA00022692"/>
    </source>
</evidence>
<feature type="transmembrane region" description="Helical" evidence="5">
    <location>
        <begin position="114"/>
        <end position="138"/>
    </location>
</feature>
<feature type="transmembrane region" description="Helical" evidence="5">
    <location>
        <begin position="40"/>
        <end position="62"/>
    </location>
</feature>
<protein>
    <recommendedName>
        <fullName evidence="6">MARVEL domain-containing protein</fullName>
    </recommendedName>
</protein>
<proteinExistence type="predicted"/>
<keyword evidence="3 5" id="KW-1133">Transmembrane helix</keyword>
<dbReference type="AlphaFoldDB" id="U4KUQ9"/>
<feature type="transmembrane region" description="Helical" evidence="5">
    <location>
        <begin position="7"/>
        <end position="28"/>
    </location>
</feature>
<evidence type="ECO:0000313" key="8">
    <source>
        <dbReference type="Proteomes" id="UP000018144"/>
    </source>
</evidence>
<dbReference type="PANTHER" id="PTHR37451:SF1">
    <property type="entry name" value="MARVEL DOMAIN-CONTAINING PROTEIN"/>
    <property type="match status" value="1"/>
</dbReference>
<dbReference type="PANTHER" id="PTHR37451">
    <property type="entry name" value="MARVEL DOMAIN"/>
    <property type="match status" value="1"/>
</dbReference>
<dbReference type="Pfam" id="PF01284">
    <property type="entry name" value="MARVEL"/>
    <property type="match status" value="1"/>
</dbReference>
<gene>
    <name evidence="7" type="ORF">PCON_02471</name>
</gene>
<feature type="domain" description="MARVEL" evidence="6">
    <location>
        <begin position="7"/>
        <end position="131"/>
    </location>
</feature>
<keyword evidence="8" id="KW-1185">Reference proteome</keyword>
<dbReference type="GO" id="GO:0016020">
    <property type="term" value="C:membrane"/>
    <property type="evidence" value="ECO:0007669"/>
    <property type="project" value="UniProtKB-SubCell"/>
</dbReference>
<evidence type="ECO:0000256" key="1">
    <source>
        <dbReference type="ARBA" id="ARBA00004141"/>
    </source>
</evidence>
<dbReference type="STRING" id="1076935.U4KUQ9"/>
<evidence type="ECO:0000256" key="4">
    <source>
        <dbReference type="ARBA" id="ARBA00023136"/>
    </source>
</evidence>
<dbReference type="EMBL" id="HF935206">
    <property type="protein sequence ID" value="CCX04501.1"/>
    <property type="molecule type" value="Genomic_DNA"/>
</dbReference>
<reference evidence="7 8" key="1">
    <citation type="journal article" date="2013" name="PLoS Genet.">
        <title>The genome and development-dependent transcriptomes of Pyronema confluens: a window into fungal evolution.</title>
        <authorList>
            <person name="Traeger S."/>
            <person name="Altegoer F."/>
            <person name="Freitag M."/>
            <person name="Gabaldon T."/>
            <person name="Kempken F."/>
            <person name="Kumar A."/>
            <person name="Marcet-Houben M."/>
            <person name="Poggeler S."/>
            <person name="Stajich J.E."/>
            <person name="Nowrousian M."/>
        </authorList>
    </citation>
    <scope>NUCLEOTIDE SEQUENCE [LARGE SCALE GENOMIC DNA]</scope>
    <source>
        <strain evidence="8">CBS 100304</strain>
        <tissue evidence="7">Vegetative mycelium</tissue>
    </source>
</reference>
<evidence type="ECO:0000259" key="6">
    <source>
        <dbReference type="Pfam" id="PF01284"/>
    </source>
</evidence>
<keyword evidence="2 5" id="KW-0812">Transmembrane</keyword>
<dbReference type="Proteomes" id="UP000018144">
    <property type="component" value="Unassembled WGS sequence"/>
</dbReference>